<dbReference type="Gene3D" id="2.40.70.10">
    <property type="entry name" value="Acid Proteases"/>
    <property type="match status" value="1"/>
</dbReference>
<evidence type="ECO:0008006" key="3">
    <source>
        <dbReference type="Google" id="ProtNLM"/>
    </source>
</evidence>
<comment type="caution">
    <text evidence="2">The sequence shown here is derived from an EMBL/GenBank/DDBJ whole genome shotgun (WGS) entry which is preliminary data.</text>
</comment>
<dbReference type="PANTHER" id="PTHR33067">
    <property type="entry name" value="RNA-DIRECTED DNA POLYMERASE-RELATED"/>
    <property type="match status" value="1"/>
</dbReference>
<dbReference type="CDD" id="cd00303">
    <property type="entry name" value="retropepsin_like"/>
    <property type="match status" value="1"/>
</dbReference>
<proteinExistence type="predicted"/>
<dbReference type="PANTHER" id="PTHR33067:SF9">
    <property type="entry name" value="RNA-DIRECTED DNA POLYMERASE"/>
    <property type="match status" value="1"/>
</dbReference>
<feature type="region of interest" description="Disordered" evidence="1">
    <location>
        <begin position="341"/>
        <end position="365"/>
    </location>
</feature>
<organism evidence="2">
    <name type="scientific">Tanacetum cinerariifolium</name>
    <name type="common">Dalmatian daisy</name>
    <name type="synonym">Chrysanthemum cinerariifolium</name>
    <dbReference type="NCBI Taxonomy" id="118510"/>
    <lineage>
        <taxon>Eukaryota</taxon>
        <taxon>Viridiplantae</taxon>
        <taxon>Streptophyta</taxon>
        <taxon>Embryophyta</taxon>
        <taxon>Tracheophyta</taxon>
        <taxon>Spermatophyta</taxon>
        <taxon>Magnoliopsida</taxon>
        <taxon>eudicotyledons</taxon>
        <taxon>Gunneridae</taxon>
        <taxon>Pentapetalae</taxon>
        <taxon>asterids</taxon>
        <taxon>campanulids</taxon>
        <taxon>Asterales</taxon>
        <taxon>Asteraceae</taxon>
        <taxon>Asteroideae</taxon>
        <taxon>Anthemideae</taxon>
        <taxon>Anthemidinae</taxon>
        <taxon>Tanacetum</taxon>
    </lineage>
</organism>
<dbReference type="AlphaFoldDB" id="A0A699K7E0"/>
<feature type="region of interest" description="Disordered" evidence="1">
    <location>
        <begin position="1"/>
        <end position="40"/>
    </location>
</feature>
<accession>A0A699K7E0</accession>
<evidence type="ECO:0000313" key="2">
    <source>
        <dbReference type="EMBL" id="GFA77206.1"/>
    </source>
</evidence>
<gene>
    <name evidence="2" type="ORF">Tci_649178</name>
</gene>
<name>A0A699K7E0_TANCI</name>
<reference evidence="2" key="1">
    <citation type="journal article" date="2019" name="Sci. Rep.">
        <title>Draft genome of Tanacetum cinerariifolium, the natural source of mosquito coil.</title>
        <authorList>
            <person name="Yamashiro T."/>
            <person name="Shiraishi A."/>
            <person name="Satake H."/>
            <person name="Nakayama K."/>
        </authorList>
    </citation>
    <scope>NUCLEOTIDE SEQUENCE</scope>
</reference>
<dbReference type="EMBL" id="BKCJ010484910">
    <property type="protein sequence ID" value="GFA77206.1"/>
    <property type="molecule type" value="Genomic_DNA"/>
</dbReference>
<protein>
    <recommendedName>
        <fullName evidence="3">Reverse transcriptase domain-containing protein</fullName>
    </recommendedName>
</protein>
<evidence type="ECO:0000256" key="1">
    <source>
        <dbReference type="SAM" id="MobiDB-lite"/>
    </source>
</evidence>
<dbReference type="InterPro" id="IPR021109">
    <property type="entry name" value="Peptidase_aspartic_dom_sf"/>
</dbReference>
<sequence length="410" mass="46581">MTRSGMSYKEPPIPPPGVEQQEPTEETTDTELPSTKDIQPPLVQVEVQVDKPIEEPSVIIPKAKANLPFPSRLQKEKLRKKDDILAAKFMEIFRDLHFELSFADALVHMPKFAPMFKKLLNNKDKLIELTKTPLNKNCSAVVLKKLPEKLDLGASINLMPLSIWKKLRLPTLNDTKMVLELADRTISKPTDVAENVFFKVGKFYFPADFVVLDFIADPRIPLILGRPFLSTAHAQIDVYEGEIILRHDDQSLTLKCGDAPSISYNNFQSLNKVDLIDATCEEYSQEVLDFPILLMKFLLQKIEDSEFDMERDILILEALLNSDPEPPLSNQKHYFPEAHNDLKVVEPKNNKSSKDKPPEVELKELPPHLENAFLGENEKWPVIIAKDLSGNEKPLSSTFLNHERKQSPGS</sequence>